<comment type="caution">
    <text evidence="3">The sequence shown here is derived from an EMBL/GenBank/DDBJ whole genome shotgun (WGS) entry which is preliminary data.</text>
</comment>
<dbReference type="EMBL" id="BTGU01000028">
    <property type="protein sequence ID" value="GMN48428.1"/>
    <property type="molecule type" value="Genomic_DNA"/>
</dbReference>
<dbReference type="AlphaFoldDB" id="A0AA88D755"/>
<dbReference type="Pfam" id="PF03732">
    <property type="entry name" value="Retrotrans_gag"/>
    <property type="match status" value="1"/>
</dbReference>
<accession>A0AA88D755</accession>
<name>A0AA88D755_FICCA</name>
<feature type="region of interest" description="Disordered" evidence="1">
    <location>
        <begin position="243"/>
        <end position="266"/>
    </location>
</feature>
<evidence type="ECO:0000259" key="2">
    <source>
        <dbReference type="Pfam" id="PF03732"/>
    </source>
</evidence>
<dbReference type="CDD" id="cd00303">
    <property type="entry name" value="retropepsin_like"/>
    <property type="match status" value="1"/>
</dbReference>
<feature type="region of interest" description="Disordered" evidence="1">
    <location>
        <begin position="141"/>
        <end position="188"/>
    </location>
</feature>
<feature type="domain" description="Retrotransposon gag" evidence="2">
    <location>
        <begin position="15"/>
        <end position="104"/>
    </location>
</feature>
<evidence type="ECO:0000313" key="4">
    <source>
        <dbReference type="Proteomes" id="UP001187192"/>
    </source>
</evidence>
<feature type="compositionally biased region" description="Basic and acidic residues" evidence="1">
    <location>
        <begin position="151"/>
        <end position="166"/>
    </location>
</feature>
<protein>
    <recommendedName>
        <fullName evidence="2">Retrotransposon gag domain-containing protein</fullName>
    </recommendedName>
</protein>
<reference evidence="3" key="1">
    <citation type="submission" date="2023-07" db="EMBL/GenBank/DDBJ databases">
        <title>draft genome sequence of fig (Ficus carica).</title>
        <authorList>
            <person name="Takahashi T."/>
            <person name="Nishimura K."/>
        </authorList>
    </citation>
    <scope>NUCLEOTIDE SEQUENCE</scope>
</reference>
<dbReference type="Proteomes" id="UP001187192">
    <property type="component" value="Unassembled WGS sequence"/>
</dbReference>
<keyword evidence="4" id="KW-1185">Reference proteome</keyword>
<gene>
    <name evidence="3" type="ORF">TIFTF001_017593</name>
</gene>
<dbReference type="InterPro" id="IPR005162">
    <property type="entry name" value="Retrotrans_gag_dom"/>
</dbReference>
<evidence type="ECO:0000256" key="1">
    <source>
        <dbReference type="SAM" id="MobiDB-lite"/>
    </source>
</evidence>
<sequence length="500" mass="55776">MLIQSANEAALCKSFCLTLTGAARQWYRRLPPRSIDSFQQLASSFSAAFLGSRTRKLGASHLFGIKQRENETLKKYLERFDKAVVQAENCMDDTLIQALREGIKDTRLVWTLAYDKPTSFAHLRGIAWRHAEADEYVRGRELEVQDQDQPPSRRSEQGQNRQDKGKNPVVETRPEANPSPRTPTGRFRQYTPLVTTIEHVLNQVSGRGLLRDPTPIRTDRSRRNQNKYCHYHMDFVEKIITPAGQSSRAAPVARQNPGPSNRTEEPKPKHIVHTIFGGMATGDTASSRRGYAREARRFARGEHINMAEHISKICRQDSPPITFTDDEVDQLLHPHNDALVSEIRVANNVIRRVLIDNGSSADTPLYGFVGDCVRVAGTVHLPVTIGDGQEKATRMVEFIVVDRPSVYNVILGRPTLNTLKAVVSTYHLAMKFPTGDGIGVFRGNQEGARKCYMEAVNKVCRKAPAPATVATILAVDEAEAPGGEVKPLADLDPRIPEEET</sequence>
<evidence type="ECO:0000313" key="3">
    <source>
        <dbReference type="EMBL" id="GMN48428.1"/>
    </source>
</evidence>
<dbReference type="PANTHER" id="PTHR33240:SF15">
    <property type="entry name" value="GAG-PRO-LIKE PROTEIN"/>
    <property type="match status" value="1"/>
</dbReference>
<dbReference type="PANTHER" id="PTHR33240">
    <property type="entry name" value="OS08G0508500 PROTEIN"/>
    <property type="match status" value="1"/>
</dbReference>
<organism evidence="3 4">
    <name type="scientific">Ficus carica</name>
    <name type="common">Common fig</name>
    <dbReference type="NCBI Taxonomy" id="3494"/>
    <lineage>
        <taxon>Eukaryota</taxon>
        <taxon>Viridiplantae</taxon>
        <taxon>Streptophyta</taxon>
        <taxon>Embryophyta</taxon>
        <taxon>Tracheophyta</taxon>
        <taxon>Spermatophyta</taxon>
        <taxon>Magnoliopsida</taxon>
        <taxon>eudicotyledons</taxon>
        <taxon>Gunneridae</taxon>
        <taxon>Pentapetalae</taxon>
        <taxon>rosids</taxon>
        <taxon>fabids</taxon>
        <taxon>Rosales</taxon>
        <taxon>Moraceae</taxon>
        <taxon>Ficeae</taxon>
        <taxon>Ficus</taxon>
    </lineage>
</organism>
<proteinExistence type="predicted"/>